<name>A0ABT9VZ79_9BACI</name>
<reference evidence="4 5" key="1">
    <citation type="submission" date="2023-07" db="EMBL/GenBank/DDBJ databases">
        <title>Genomic Encyclopedia of Type Strains, Phase IV (KMG-IV): sequencing the most valuable type-strain genomes for metagenomic binning, comparative biology and taxonomic classification.</title>
        <authorList>
            <person name="Goeker M."/>
        </authorList>
    </citation>
    <scope>NUCLEOTIDE SEQUENCE [LARGE SCALE GENOMIC DNA]</scope>
    <source>
        <strain evidence="4 5">DSM 12751</strain>
    </source>
</reference>
<comment type="caution">
    <text evidence="4">The sequence shown here is derived from an EMBL/GenBank/DDBJ whole genome shotgun (WGS) entry which is preliminary data.</text>
</comment>
<dbReference type="InterPro" id="IPR025436">
    <property type="entry name" value="DUF4179"/>
</dbReference>
<sequence length="430" mass="48268">MNKLEQHLAEEKKRRDSIKAPEELEGRLRNALLNQAPAKKRNRFGLVQKLAVVALLFIIVTVSYHYNAFAFYGKQLLGFDELLTSTLKQLNEEGMGQPIEKQMLLEDDTVLTINRVMTDANQLILYYTLANPNGIDEFAENHFRPSRITGFLTNSQIESGTSLMNEEQTELIGTMFFEPVNPFAKTLTLHFWQNEQMDAGEISFPYAPNKALQTQLKQSINKKLNVDKGSITFKSIIATPTVTVVNGTLSVDNFNRVPYALGGVELRANGVPIESIGSGSQSRPLGGFKIDIRFDTLPKQLDSLELVLKEFAGYQPLEEKIPLTSLGEQSIEIAGKELWVKQVSTTSQGVEITIATDEDVLLDGVAIETKDGLVPIQTTVNQVYMEDGNGRELKERTLVFETTDEPSYLFIEGMHYMKSYNRVIHIPVTR</sequence>
<proteinExistence type="predicted"/>
<dbReference type="Pfam" id="PF13786">
    <property type="entry name" value="DUF4179"/>
    <property type="match status" value="1"/>
</dbReference>
<keyword evidence="2" id="KW-0472">Membrane</keyword>
<evidence type="ECO:0000256" key="1">
    <source>
        <dbReference type="SAM" id="MobiDB-lite"/>
    </source>
</evidence>
<evidence type="ECO:0000259" key="3">
    <source>
        <dbReference type="Pfam" id="PF13786"/>
    </source>
</evidence>
<feature type="region of interest" description="Disordered" evidence="1">
    <location>
        <begin position="1"/>
        <end position="20"/>
    </location>
</feature>
<gene>
    <name evidence="4" type="ORF">J2S11_002204</name>
</gene>
<feature type="transmembrane region" description="Helical" evidence="2">
    <location>
        <begin position="46"/>
        <end position="66"/>
    </location>
</feature>
<dbReference type="EMBL" id="JAUSTY010000008">
    <property type="protein sequence ID" value="MDQ0166300.1"/>
    <property type="molecule type" value="Genomic_DNA"/>
</dbReference>
<keyword evidence="5" id="KW-1185">Reference proteome</keyword>
<organism evidence="4 5">
    <name type="scientific">Caldalkalibacillus horti</name>
    <dbReference type="NCBI Taxonomy" id="77523"/>
    <lineage>
        <taxon>Bacteria</taxon>
        <taxon>Bacillati</taxon>
        <taxon>Bacillota</taxon>
        <taxon>Bacilli</taxon>
        <taxon>Bacillales</taxon>
        <taxon>Bacillaceae</taxon>
        <taxon>Caldalkalibacillus</taxon>
    </lineage>
</organism>
<feature type="domain" description="DUF4179" evidence="3">
    <location>
        <begin position="47"/>
        <end position="129"/>
    </location>
</feature>
<keyword evidence="2" id="KW-0812">Transmembrane</keyword>
<keyword evidence="2" id="KW-1133">Transmembrane helix</keyword>
<evidence type="ECO:0000313" key="4">
    <source>
        <dbReference type="EMBL" id="MDQ0166300.1"/>
    </source>
</evidence>
<dbReference type="Proteomes" id="UP001235840">
    <property type="component" value="Unassembled WGS sequence"/>
</dbReference>
<dbReference type="RefSeq" id="WP_307394395.1">
    <property type="nucleotide sequence ID" value="NZ_BAAADK010000020.1"/>
</dbReference>
<evidence type="ECO:0000313" key="5">
    <source>
        <dbReference type="Proteomes" id="UP001235840"/>
    </source>
</evidence>
<protein>
    <recommendedName>
        <fullName evidence="3">DUF4179 domain-containing protein</fullName>
    </recommendedName>
</protein>
<evidence type="ECO:0000256" key="2">
    <source>
        <dbReference type="SAM" id="Phobius"/>
    </source>
</evidence>
<accession>A0ABT9VZ79</accession>